<evidence type="ECO:0000259" key="5">
    <source>
        <dbReference type="Pfam" id="PF00535"/>
    </source>
</evidence>
<evidence type="ECO:0000256" key="2">
    <source>
        <dbReference type="ARBA" id="ARBA00006739"/>
    </source>
</evidence>
<comment type="pathway">
    <text evidence="1">Cell wall biogenesis; cell wall polysaccharide biosynthesis.</text>
</comment>
<evidence type="ECO:0000313" key="6">
    <source>
        <dbReference type="EMBL" id="MBD2866500.1"/>
    </source>
</evidence>
<evidence type="ECO:0000256" key="1">
    <source>
        <dbReference type="ARBA" id="ARBA00004776"/>
    </source>
</evidence>
<dbReference type="InterPro" id="IPR001173">
    <property type="entry name" value="Glyco_trans_2-like"/>
</dbReference>
<dbReference type="PANTHER" id="PTHR43179">
    <property type="entry name" value="RHAMNOSYLTRANSFERASE WBBL"/>
    <property type="match status" value="1"/>
</dbReference>
<evidence type="ECO:0000256" key="3">
    <source>
        <dbReference type="ARBA" id="ARBA00022676"/>
    </source>
</evidence>
<evidence type="ECO:0000256" key="4">
    <source>
        <dbReference type="ARBA" id="ARBA00022679"/>
    </source>
</evidence>
<dbReference type="EMBL" id="JACXJA010000061">
    <property type="protein sequence ID" value="MBD2866500.1"/>
    <property type="molecule type" value="Genomic_DNA"/>
</dbReference>
<reference evidence="6" key="1">
    <citation type="submission" date="2020-09" db="EMBL/GenBank/DDBJ databases">
        <title>A novel bacterium of genus Paenibacillus, isolated from South China Sea.</title>
        <authorList>
            <person name="Huang H."/>
            <person name="Mo K."/>
            <person name="Hu Y."/>
        </authorList>
    </citation>
    <scope>NUCLEOTIDE SEQUENCE</scope>
    <source>
        <strain evidence="6">IB182363</strain>
    </source>
</reference>
<comment type="similarity">
    <text evidence="2">Belongs to the glycosyltransferase 2 family.</text>
</comment>
<dbReference type="AlphaFoldDB" id="A0A927CIU3"/>
<feature type="domain" description="Glycosyltransferase 2-like" evidence="5">
    <location>
        <begin position="8"/>
        <end position="104"/>
    </location>
</feature>
<dbReference type="GO" id="GO:0016757">
    <property type="term" value="F:glycosyltransferase activity"/>
    <property type="evidence" value="ECO:0007669"/>
    <property type="project" value="UniProtKB-KW"/>
</dbReference>
<dbReference type="RefSeq" id="WP_190932118.1">
    <property type="nucleotide sequence ID" value="NZ_JACXJA010000061.1"/>
</dbReference>
<proteinExistence type="inferred from homology"/>
<keyword evidence="3" id="KW-0328">Glycosyltransferase</keyword>
<dbReference type="Pfam" id="PF00535">
    <property type="entry name" value="Glycos_transf_2"/>
    <property type="match status" value="1"/>
</dbReference>
<keyword evidence="4" id="KW-0808">Transferase</keyword>
<dbReference type="InterPro" id="IPR029044">
    <property type="entry name" value="Nucleotide-diphossugar_trans"/>
</dbReference>
<evidence type="ECO:0000313" key="7">
    <source>
        <dbReference type="Proteomes" id="UP000639396"/>
    </source>
</evidence>
<dbReference type="PANTHER" id="PTHR43179:SF12">
    <property type="entry name" value="GALACTOFURANOSYLTRANSFERASE GLFT2"/>
    <property type="match status" value="1"/>
</dbReference>
<dbReference type="Gene3D" id="3.90.550.10">
    <property type="entry name" value="Spore Coat Polysaccharide Biosynthesis Protein SpsA, Chain A"/>
    <property type="match status" value="1"/>
</dbReference>
<accession>A0A927CIU3</accession>
<dbReference type="Proteomes" id="UP000639396">
    <property type="component" value="Unassembled WGS sequence"/>
</dbReference>
<name>A0A927CIU3_9BACL</name>
<keyword evidence="7" id="KW-1185">Reference proteome</keyword>
<protein>
    <submittedName>
        <fullName evidence="6">Glycosyltransferase family 2 protein</fullName>
    </submittedName>
</protein>
<sequence length="304" mass="34630">MNDVLDLSIVVITMNRRDQLLDALQSCMESKLPKKTEFIIIDNHSTDGTGEAIRDFFKGKEATYTYKFMQENRGVGGGRNEGFNTAKGKYVYFLDDDAVISDESKGSFFVDSIAIFKKNSSVATITTRVWDEMLGYDRPVIASRVNKVSGYDTISMFLGTSNFIRTSAFPKPLYPDFKYAFEEIIPSYLTIDKGMCNVYFPEVAIEHRPKVNKWRKGSDIAKDIICRENAGLLASKYLLYPSLFKPLIYAAFMARWFVHLRKHKGALQASLKIFKDQTTGIQIQKIKYKTVFKIFREFGFGAGV</sequence>
<organism evidence="6 7">
    <name type="scientific">Paenibacillus oceani</name>
    <dbReference type="NCBI Taxonomy" id="2772510"/>
    <lineage>
        <taxon>Bacteria</taxon>
        <taxon>Bacillati</taxon>
        <taxon>Bacillota</taxon>
        <taxon>Bacilli</taxon>
        <taxon>Bacillales</taxon>
        <taxon>Paenibacillaceae</taxon>
        <taxon>Paenibacillus</taxon>
    </lineage>
</organism>
<dbReference type="SUPFAM" id="SSF53448">
    <property type="entry name" value="Nucleotide-diphospho-sugar transferases"/>
    <property type="match status" value="1"/>
</dbReference>
<comment type="caution">
    <text evidence="6">The sequence shown here is derived from an EMBL/GenBank/DDBJ whole genome shotgun (WGS) entry which is preliminary data.</text>
</comment>
<gene>
    <name evidence="6" type="ORF">IDH45_31470</name>
</gene>